<comment type="caution">
    <text evidence="2">The sequence shown here is derived from an EMBL/GenBank/DDBJ whole genome shotgun (WGS) entry which is preliminary data.</text>
</comment>
<evidence type="ECO:0000313" key="3">
    <source>
        <dbReference type="Proteomes" id="UP000637578"/>
    </source>
</evidence>
<dbReference type="EMBL" id="BMMK01000086">
    <property type="protein sequence ID" value="GGM84942.1"/>
    <property type="molecule type" value="Genomic_DNA"/>
</dbReference>
<gene>
    <name evidence="2" type="ORF">GCM10012275_64630</name>
</gene>
<proteinExistence type="predicted"/>
<evidence type="ECO:0000313" key="2">
    <source>
        <dbReference type="EMBL" id="GGM84942.1"/>
    </source>
</evidence>
<dbReference type="AlphaFoldDB" id="A0A8J3FZY0"/>
<organism evidence="2 3">
    <name type="scientific">Longimycelium tulufanense</name>
    <dbReference type="NCBI Taxonomy" id="907463"/>
    <lineage>
        <taxon>Bacteria</taxon>
        <taxon>Bacillati</taxon>
        <taxon>Actinomycetota</taxon>
        <taxon>Actinomycetes</taxon>
        <taxon>Pseudonocardiales</taxon>
        <taxon>Pseudonocardiaceae</taxon>
        <taxon>Longimycelium</taxon>
    </lineage>
</organism>
<feature type="region of interest" description="Disordered" evidence="1">
    <location>
        <begin position="77"/>
        <end position="96"/>
    </location>
</feature>
<name>A0A8J3FZY0_9PSEU</name>
<sequence>MGLYQLLRQLVQSPVMDTCGVTLARRQTPYVSVSMTREVRAALQDAVLLLSAQVGRKLTLSDIARADRAVAMRHPDELLEELSKSAPDETQEGETR</sequence>
<evidence type="ECO:0000256" key="1">
    <source>
        <dbReference type="SAM" id="MobiDB-lite"/>
    </source>
</evidence>
<reference evidence="2" key="1">
    <citation type="journal article" date="2014" name="Int. J. Syst. Evol. Microbiol.">
        <title>Complete genome sequence of Corynebacterium casei LMG S-19264T (=DSM 44701T), isolated from a smear-ripened cheese.</title>
        <authorList>
            <consortium name="US DOE Joint Genome Institute (JGI-PGF)"/>
            <person name="Walter F."/>
            <person name="Albersmeier A."/>
            <person name="Kalinowski J."/>
            <person name="Ruckert C."/>
        </authorList>
    </citation>
    <scope>NUCLEOTIDE SEQUENCE</scope>
    <source>
        <strain evidence="2">CGMCC 4.5737</strain>
    </source>
</reference>
<keyword evidence="3" id="KW-1185">Reference proteome</keyword>
<dbReference type="Proteomes" id="UP000637578">
    <property type="component" value="Unassembled WGS sequence"/>
</dbReference>
<reference evidence="2" key="2">
    <citation type="submission" date="2020-09" db="EMBL/GenBank/DDBJ databases">
        <authorList>
            <person name="Sun Q."/>
            <person name="Zhou Y."/>
        </authorList>
    </citation>
    <scope>NUCLEOTIDE SEQUENCE</scope>
    <source>
        <strain evidence="2">CGMCC 4.5737</strain>
    </source>
</reference>
<accession>A0A8J3FZY0</accession>
<protein>
    <submittedName>
        <fullName evidence="2">Uncharacterized protein</fullName>
    </submittedName>
</protein>